<comment type="similarity">
    <text evidence="4">Belongs to the 2-oxoacid dehydrogenase family.</text>
</comment>
<dbReference type="EC" id="2.3.1.61" evidence="5"/>
<dbReference type="InterPro" id="IPR050537">
    <property type="entry name" value="2-oxoacid_dehydrogenase"/>
</dbReference>
<comment type="cofactor">
    <cofactor evidence="1">
        <name>(R)-lipoate</name>
        <dbReference type="ChEBI" id="CHEBI:83088"/>
    </cofactor>
</comment>
<evidence type="ECO:0000256" key="14">
    <source>
        <dbReference type="SAM" id="MobiDB-lite"/>
    </source>
</evidence>
<accession>A0A5B8XY27</accession>
<evidence type="ECO:0000256" key="11">
    <source>
        <dbReference type="ARBA" id="ARBA00030325"/>
    </source>
</evidence>
<dbReference type="GO" id="GO:0006099">
    <property type="term" value="P:tricarboxylic acid cycle"/>
    <property type="evidence" value="ECO:0007669"/>
    <property type="project" value="UniProtKB-KW"/>
</dbReference>
<dbReference type="RefSeq" id="WP_146961085.1">
    <property type="nucleotide sequence ID" value="NZ_CP042467.1"/>
</dbReference>
<evidence type="ECO:0000256" key="10">
    <source>
        <dbReference type="ARBA" id="ARBA00023315"/>
    </source>
</evidence>
<reference evidence="16 17" key="1">
    <citation type="submission" date="2019-08" db="EMBL/GenBank/DDBJ databases">
        <authorList>
            <person name="Liang Q."/>
        </authorList>
    </citation>
    <scope>NUCLEOTIDE SEQUENCE [LARGE SCALE GENOMIC DNA]</scope>
    <source>
        <strain evidence="16 17">V1718</strain>
    </source>
</reference>
<keyword evidence="7" id="KW-0816">Tricarboxylic acid cycle</keyword>
<evidence type="ECO:0000256" key="3">
    <source>
        <dbReference type="ARBA" id="ARBA00005145"/>
    </source>
</evidence>
<feature type="region of interest" description="Disordered" evidence="14">
    <location>
        <begin position="281"/>
        <end position="305"/>
    </location>
</feature>
<dbReference type="SUPFAM" id="SSF52777">
    <property type="entry name" value="CoA-dependent acyltransferases"/>
    <property type="match status" value="1"/>
</dbReference>
<evidence type="ECO:0000313" key="17">
    <source>
        <dbReference type="Proteomes" id="UP000321595"/>
    </source>
</evidence>
<sequence>MGKYWSPVKKLSSWRKISVGMWAPPDDPTIYGYETLIVDKALQYIKEVEEASGVKLTMTSFIVLVMAQAMAQDPVLNVMVVNGRIQKRNTLDAFCQVMIPGDGQADLSGVQIRSVDELNLVEINEALKGRAKKVRAGEDQGLERQKKMIDRVPPWLIRKMVQLVDFLTFNVPIDLDGLGVRSDPFGSFMVSSVASFDIRLGFAPLVPASRTPLVALPGAIFDRPMVVDGEIKACKVMQMGCTFDHRCYDGYQIGVIVRFIRGSVENPYEYFPHPSTFAKAKAGRVDDSSDDMEPALEREEAPAEA</sequence>
<gene>
    <name evidence="16" type="ORF">FRD01_15210</name>
</gene>
<feature type="compositionally biased region" description="Basic and acidic residues" evidence="14">
    <location>
        <begin position="295"/>
        <end position="305"/>
    </location>
</feature>
<evidence type="ECO:0000256" key="12">
    <source>
        <dbReference type="ARBA" id="ARBA00032406"/>
    </source>
</evidence>
<evidence type="ECO:0000256" key="9">
    <source>
        <dbReference type="ARBA" id="ARBA00022823"/>
    </source>
</evidence>
<dbReference type="OrthoDB" id="9805770at2"/>
<dbReference type="KEGG" id="bbae:FRD01_15210"/>
<dbReference type="EMBL" id="CP042467">
    <property type="protein sequence ID" value="QED28556.1"/>
    <property type="molecule type" value="Genomic_DNA"/>
</dbReference>
<comment type="function">
    <text evidence="2">E2 component of the 2-oxoglutarate dehydrogenase (OGDH) complex which catalyzes the second step in the conversion of 2-oxoglutarate to succinyl-CoA and CO(2).</text>
</comment>
<dbReference type="AlphaFoldDB" id="A0A5B8XY27"/>
<evidence type="ECO:0000256" key="7">
    <source>
        <dbReference type="ARBA" id="ARBA00022532"/>
    </source>
</evidence>
<evidence type="ECO:0000256" key="13">
    <source>
        <dbReference type="ARBA" id="ARBA00052761"/>
    </source>
</evidence>
<keyword evidence="9" id="KW-0450">Lipoyl</keyword>
<name>A0A5B8XY27_9DELT</name>
<evidence type="ECO:0000256" key="5">
    <source>
        <dbReference type="ARBA" id="ARBA00012945"/>
    </source>
</evidence>
<dbReference type="PANTHER" id="PTHR43416:SF5">
    <property type="entry name" value="DIHYDROLIPOYLLYSINE-RESIDUE SUCCINYLTRANSFERASE COMPONENT OF 2-OXOGLUTARATE DEHYDROGENASE COMPLEX, MITOCHONDRIAL"/>
    <property type="match status" value="1"/>
</dbReference>
<dbReference type="Proteomes" id="UP000321595">
    <property type="component" value="Chromosome"/>
</dbReference>
<dbReference type="Pfam" id="PF00198">
    <property type="entry name" value="2-oxoacid_dh"/>
    <property type="match status" value="2"/>
</dbReference>
<keyword evidence="8" id="KW-0808">Transferase</keyword>
<evidence type="ECO:0000256" key="8">
    <source>
        <dbReference type="ARBA" id="ARBA00022679"/>
    </source>
</evidence>
<evidence type="ECO:0000259" key="15">
    <source>
        <dbReference type="Pfam" id="PF00198"/>
    </source>
</evidence>
<organism evidence="16 17">
    <name type="scientific">Microvenator marinus</name>
    <dbReference type="NCBI Taxonomy" id="2600177"/>
    <lineage>
        <taxon>Bacteria</taxon>
        <taxon>Deltaproteobacteria</taxon>
        <taxon>Bradymonadales</taxon>
        <taxon>Microvenatoraceae</taxon>
        <taxon>Microvenator</taxon>
    </lineage>
</organism>
<proteinExistence type="inferred from homology"/>
<dbReference type="InterPro" id="IPR023213">
    <property type="entry name" value="CAT-like_dom_sf"/>
</dbReference>
<keyword evidence="17" id="KW-1185">Reference proteome</keyword>
<evidence type="ECO:0000256" key="2">
    <source>
        <dbReference type="ARBA" id="ARBA00004052"/>
    </source>
</evidence>
<comment type="pathway">
    <text evidence="3">Amino-acid degradation; L-lysine degradation via saccharopine pathway; glutaryl-CoA from L-lysine: step 6/6.</text>
</comment>
<evidence type="ECO:0000313" key="16">
    <source>
        <dbReference type="EMBL" id="QED28556.1"/>
    </source>
</evidence>
<evidence type="ECO:0000256" key="6">
    <source>
        <dbReference type="ARBA" id="ARBA00019511"/>
    </source>
</evidence>
<feature type="domain" description="2-oxoacid dehydrogenase acyltransferase catalytic" evidence="15">
    <location>
        <begin position="28"/>
        <end position="138"/>
    </location>
</feature>
<dbReference type="InterPro" id="IPR001078">
    <property type="entry name" value="2-oxoacid_DH_actylTfrase"/>
</dbReference>
<feature type="domain" description="2-oxoacid dehydrogenase acyltransferase catalytic" evidence="15">
    <location>
        <begin position="186"/>
        <end position="269"/>
    </location>
</feature>
<dbReference type="PANTHER" id="PTHR43416">
    <property type="entry name" value="DIHYDROLIPOYLLYSINE-RESIDUE SUCCINYLTRANSFERASE COMPONENT OF 2-OXOGLUTARATE DEHYDROGENASE COMPLEX, MITOCHONDRIAL-RELATED"/>
    <property type="match status" value="1"/>
</dbReference>
<evidence type="ECO:0000256" key="1">
    <source>
        <dbReference type="ARBA" id="ARBA00001938"/>
    </source>
</evidence>
<comment type="catalytic activity">
    <reaction evidence="13">
        <text>N(6)-[(R)-dihydrolipoyl]-L-lysyl-[protein] + succinyl-CoA = N(6)-[(R)-S(8)-succinyldihydrolipoyl]-L-lysyl-[protein] + CoA</text>
        <dbReference type="Rhea" id="RHEA:15213"/>
        <dbReference type="Rhea" id="RHEA-COMP:10475"/>
        <dbReference type="Rhea" id="RHEA-COMP:20092"/>
        <dbReference type="ChEBI" id="CHEBI:57287"/>
        <dbReference type="ChEBI" id="CHEBI:57292"/>
        <dbReference type="ChEBI" id="CHEBI:83100"/>
        <dbReference type="ChEBI" id="CHEBI:83120"/>
        <dbReference type="EC" id="2.3.1.61"/>
    </reaction>
</comment>
<dbReference type="GO" id="GO:0004149">
    <property type="term" value="F:dihydrolipoyllysine-residue succinyltransferase activity"/>
    <property type="evidence" value="ECO:0007669"/>
    <property type="project" value="UniProtKB-EC"/>
</dbReference>
<dbReference type="Gene3D" id="3.30.559.10">
    <property type="entry name" value="Chloramphenicol acetyltransferase-like domain"/>
    <property type="match status" value="1"/>
</dbReference>
<evidence type="ECO:0000256" key="4">
    <source>
        <dbReference type="ARBA" id="ARBA00007317"/>
    </source>
</evidence>
<protein>
    <recommendedName>
        <fullName evidence="6">Dihydrolipoyllysine-residue succinyltransferase component of 2-oxoglutarate dehydrogenase complex</fullName>
        <ecNumber evidence="5">2.3.1.61</ecNumber>
    </recommendedName>
    <alternativeName>
        <fullName evidence="12">2-oxoglutarate dehydrogenase complex component E2</fullName>
    </alternativeName>
    <alternativeName>
        <fullName evidence="11">Dihydrolipoamide succinyltransferase component of 2-oxoglutarate dehydrogenase complex</fullName>
    </alternativeName>
</protein>
<keyword evidence="10" id="KW-0012">Acyltransferase</keyword>